<gene>
    <name evidence="2" type="ORF">NEILACOT_03613</name>
</gene>
<evidence type="ECO:0000313" key="2">
    <source>
        <dbReference type="EMBL" id="EEZ76291.1"/>
    </source>
</evidence>
<accession>D0W7W3</accession>
<proteinExistence type="predicted"/>
<name>D0W7W3_NEILA</name>
<organism evidence="2 3">
    <name type="scientific">Neisseria lactamica ATCC 23970</name>
    <dbReference type="NCBI Taxonomy" id="546265"/>
    <lineage>
        <taxon>Bacteria</taxon>
        <taxon>Pseudomonadati</taxon>
        <taxon>Pseudomonadota</taxon>
        <taxon>Betaproteobacteria</taxon>
        <taxon>Neisseriales</taxon>
        <taxon>Neisseriaceae</taxon>
        <taxon>Neisseria</taxon>
    </lineage>
</organism>
<sequence>MFSDGIGKNSVSAETACRGRYGGPGMGKSARAPAGRVFKPAGGPGARKRMETRCVQAQISALYRRTRDVAGFRRQGLPQMPSEGCRRRVCRRLSGRASGGGLCEKQG</sequence>
<reference evidence="2 3" key="1">
    <citation type="submission" date="2009-10" db="EMBL/GenBank/DDBJ databases">
        <authorList>
            <person name="Weinstock G."/>
            <person name="Sodergren E."/>
            <person name="Clifton S."/>
            <person name="Fulton L."/>
            <person name="Fulton B."/>
            <person name="Courtney L."/>
            <person name="Fronick C."/>
            <person name="Harrison M."/>
            <person name="Strong C."/>
            <person name="Farmer C."/>
            <person name="Delahaunty K."/>
            <person name="Markovic C."/>
            <person name="Hall O."/>
            <person name="Minx P."/>
            <person name="Tomlinson C."/>
            <person name="Mitreva M."/>
            <person name="Nelson J."/>
            <person name="Hou S."/>
            <person name="Wollam A."/>
            <person name="Pepin K.H."/>
            <person name="Johnson M."/>
            <person name="Bhonagiri V."/>
            <person name="Nash W.E."/>
            <person name="Warren W."/>
            <person name="Chinwalla A."/>
            <person name="Mardis E.R."/>
            <person name="Wilson R.K."/>
        </authorList>
    </citation>
    <scope>NUCLEOTIDE SEQUENCE [LARGE SCALE GENOMIC DNA]</scope>
    <source>
        <strain evidence="2 3">ATCC 23970</strain>
    </source>
</reference>
<dbReference type="EMBL" id="ACEQ02000006">
    <property type="protein sequence ID" value="EEZ76291.1"/>
    <property type="molecule type" value="Genomic_DNA"/>
</dbReference>
<feature type="region of interest" description="Disordered" evidence="1">
    <location>
        <begin position="1"/>
        <end position="50"/>
    </location>
</feature>
<comment type="caution">
    <text evidence="2">The sequence shown here is derived from an EMBL/GenBank/DDBJ whole genome shotgun (WGS) entry which is preliminary data.</text>
</comment>
<protein>
    <submittedName>
        <fullName evidence="2">Uncharacterized protein</fullName>
    </submittedName>
</protein>
<dbReference type="Proteomes" id="UP000003843">
    <property type="component" value="Unassembled WGS sequence"/>
</dbReference>
<evidence type="ECO:0000313" key="3">
    <source>
        <dbReference type="Proteomes" id="UP000003843"/>
    </source>
</evidence>
<evidence type="ECO:0000256" key="1">
    <source>
        <dbReference type="SAM" id="MobiDB-lite"/>
    </source>
</evidence>
<dbReference type="AlphaFoldDB" id="D0W7W3"/>